<protein>
    <recommendedName>
        <fullName evidence="5">Glycosyltransferase subfamily 4-like N-terminal domain-containing protein</fullName>
    </recommendedName>
</protein>
<feature type="compositionally biased region" description="Low complexity" evidence="1">
    <location>
        <begin position="61"/>
        <end position="73"/>
    </location>
</feature>
<comment type="caution">
    <text evidence="3">The sequence shown here is derived from an EMBL/GenBank/DDBJ whole genome shotgun (WGS) entry which is preliminary data.</text>
</comment>
<reference evidence="3" key="1">
    <citation type="journal article" date="2014" name="Int. J. Syst. Evol. Microbiol.">
        <title>Complete genome of a new Firmicutes species belonging to the dominant human colonic microbiota ('Ruminococcus bicirculans') reveals two chromosomes and a selective capacity to utilize plant glucans.</title>
        <authorList>
            <consortium name="NISC Comparative Sequencing Program"/>
            <person name="Wegmann U."/>
            <person name="Louis P."/>
            <person name="Goesmann A."/>
            <person name="Henrissat B."/>
            <person name="Duncan S.H."/>
            <person name="Flint H.J."/>
        </authorList>
    </citation>
    <scope>NUCLEOTIDE SEQUENCE</scope>
    <source>
        <strain evidence="3">NBRC 108894</strain>
    </source>
</reference>
<evidence type="ECO:0000313" key="4">
    <source>
        <dbReference type="Proteomes" id="UP001157034"/>
    </source>
</evidence>
<name>A0ABQ6K8Z1_9MICO</name>
<gene>
    <name evidence="2" type="ORF">GCM10025881_00390</name>
    <name evidence="3" type="ORF">GCM10025881_39470</name>
</gene>
<evidence type="ECO:0008006" key="5">
    <source>
        <dbReference type="Google" id="ProtNLM"/>
    </source>
</evidence>
<reference evidence="4" key="2">
    <citation type="journal article" date="2019" name="Int. J. Syst. Evol. Microbiol.">
        <title>The Global Catalogue of Microorganisms (GCM) 10K type strain sequencing project: providing services to taxonomists for standard genome sequencing and annotation.</title>
        <authorList>
            <consortium name="The Broad Institute Genomics Platform"/>
            <consortium name="The Broad Institute Genome Sequencing Center for Infectious Disease"/>
            <person name="Wu L."/>
            <person name="Ma J."/>
        </authorList>
    </citation>
    <scope>NUCLEOTIDE SEQUENCE [LARGE SCALE GENOMIC DNA]</scope>
    <source>
        <strain evidence="4">NBRC 108894</strain>
    </source>
</reference>
<sequence>MKIVSDCRYVRVDHHDGISRYSSRITAALGRLAAASGHEVTMLICDERQLALLPDLPWAMGPSPTGPGSRGSPAVSIGSDPTSSSRLCRRWARSGGATAW</sequence>
<organism evidence="3 4">
    <name type="scientific">Pseudolysinimonas kribbensis</name>
    <dbReference type="NCBI Taxonomy" id="433641"/>
    <lineage>
        <taxon>Bacteria</taxon>
        <taxon>Bacillati</taxon>
        <taxon>Actinomycetota</taxon>
        <taxon>Actinomycetes</taxon>
        <taxon>Micrococcales</taxon>
        <taxon>Microbacteriaceae</taxon>
        <taxon>Pseudolysinimonas</taxon>
    </lineage>
</organism>
<evidence type="ECO:0000313" key="3">
    <source>
        <dbReference type="EMBL" id="GMA97123.1"/>
    </source>
</evidence>
<dbReference type="Proteomes" id="UP001157034">
    <property type="component" value="Unassembled WGS sequence"/>
</dbReference>
<dbReference type="EMBL" id="BSVB01000001">
    <property type="protein sequence ID" value="GMA93215.1"/>
    <property type="molecule type" value="Genomic_DNA"/>
</dbReference>
<dbReference type="EMBL" id="BSVB01000001">
    <property type="protein sequence ID" value="GMA97123.1"/>
    <property type="molecule type" value="Genomic_DNA"/>
</dbReference>
<keyword evidence="4" id="KW-1185">Reference proteome</keyword>
<proteinExistence type="predicted"/>
<evidence type="ECO:0000313" key="2">
    <source>
        <dbReference type="EMBL" id="GMA93215.1"/>
    </source>
</evidence>
<accession>A0ABQ6K8Z1</accession>
<evidence type="ECO:0000256" key="1">
    <source>
        <dbReference type="SAM" id="MobiDB-lite"/>
    </source>
</evidence>
<reference evidence="3" key="3">
    <citation type="submission" date="2023-02" db="EMBL/GenBank/DDBJ databases">
        <authorList>
            <person name="Sun Q."/>
            <person name="Mori K."/>
        </authorList>
    </citation>
    <scope>NUCLEOTIDE SEQUENCE</scope>
    <source>
        <strain evidence="3">NBRC 108894</strain>
    </source>
</reference>
<feature type="region of interest" description="Disordered" evidence="1">
    <location>
        <begin position="61"/>
        <end position="86"/>
    </location>
</feature>